<keyword evidence="3 6" id="KW-0540">Nuclease</keyword>
<evidence type="ECO:0000256" key="3">
    <source>
        <dbReference type="ARBA" id="ARBA00022722"/>
    </source>
</evidence>
<evidence type="ECO:0000256" key="2">
    <source>
        <dbReference type="ARBA" id="ARBA00022490"/>
    </source>
</evidence>
<organism evidence="7 8">
    <name type="scientific">Nicoliella lavandulae</name>
    <dbReference type="NCBI Taxonomy" id="3082954"/>
    <lineage>
        <taxon>Bacteria</taxon>
        <taxon>Bacillati</taxon>
        <taxon>Bacillota</taxon>
        <taxon>Bacilli</taxon>
        <taxon>Lactobacillales</taxon>
        <taxon>Lactobacillaceae</taxon>
        <taxon>Nicoliella</taxon>
    </lineage>
</organism>
<dbReference type="Pfam" id="PF02609">
    <property type="entry name" value="Exonuc_VII_S"/>
    <property type="match status" value="1"/>
</dbReference>
<keyword evidence="4 6" id="KW-0378">Hydrolase</keyword>
<dbReference type="Proteomes" id="UP001370590">
    <property type="component" value="Unassembled WGS sequence"/>
</dbReference>
<dbReference type="GO" id="GO:0008855">
    <property type="term" value="F:exodeoxyribonuclease VII activity"/>
    <property type="evidence" value="ECO:0007669"/>
    <property type="project" value="UniProtKB-EC"/>
</dbReference>
<comment type="subcellular location">
    <subcellularLocation>
        <location evidence="6">Cytoplasm</location>
    </subcellularLocation>
</comment>
<keyword evidence="2 6" id="KW-0963">Cytoplasm</keyword>
<proteinExistence type="inferred from homology"/>
<keyword evidence="8" id="KW-1185">Reference proteome</keyword>
<evidence type="ECO:0000256" key="4">
    <source>
        <dbReference type="ARBA" id="ARBA00022801"/>
    </source>
</evidence>
<dbReference type="Gene3D" id="1.10.287.1040">
    <property type="entry name" value="Exonuclease VII, small subunit"/>
    <property type="match status" value="1"/>
</dbReference>
<comment type="similarity">
    <text evidence="1 6">Belongs to the XseB family.</text>
</comment>
<dbReference type="InterPro" id="IPR037004">
    <property type="entry name" value="Exonuc_VII_ssu_sf"/>
</dbReference>
<gene>
    <name evidence="6" type="primary">xseB</name>
    <name evidence="7" type="ORF">R4146_05260</name>
</gene>
<name>A0ABU8SKY1_9LACO</name>
<comment type="function">
    <text evidence="6">Bidirectionally degrades single-stranded DNA into large acid-insoluble oligonucleotides, which are then degraded further into small acid-soluble oligonucleotides.</text>
</comment>
<evidence type="ECO:0000256" key="5">
    <source>
        <dbReference type="ARBA" id="ARBA00022839"/>
    </source>
</evidence>
<evidence type="ECO:0000256" key="1">
    <source>
        <dbReference type="ARBA" id="ARBA00009998"/>
    </source>
</evidence>
<evidence type="ECO:0000313" key="8">
    <source>
        <dbReference type="Proteomes" id="UP001370590"/>
    </source>
</evidence>
<evidence type="ECO:0000256" key="6">
    <source>
        <dbReference type="HAMAP-Rule" id="MF_00337"/>
    </source>
</evidence>
<dbReference type="NCBIfam" id="NF002140">
    <property type="entry name" value="PRK00977.1-4"/>
    <property type="match status" value="1"/>
</dbReference>
<dbReference type="InterPro" id="IPR003761">
    <property type="entry name" value="Exonuc_VII_S"/>
</dbReference>
<dbReference type="PANTHER" id="PTHR34137">
    <property type="entry name" value="EXODEOXYRIBONUCLEASE 7 SMALL SUBUNIT"/>
    <property type="match status" value="1"/>
</dbReference>
<evidence type="ECO:0000313" key="7">
    <source>
        <dbReference type="EMBL" id="MEJ6400565.1"/>
    </source>
</evidence>
<comment type="catalytic activity">
    <reaction evidence="6">
        <text>Exonucleolytic cleavage in either 5'- to 3'- or 3'- to 5'-direction to yield nucleoside 5'-phosphates.</text>
        <dbReference type="EC" id="3.1.11.6"/>
    </reaction>
</comment>
<comment type="caution">
    <text evidence="7">The sequence shown here is derived from an EMBL/GenBank/DDBJ whole genome shotgun (WGS) entry which is preliminary data.</text>
</comment>
<dbReference type="NCBIfam" id="TIGR01280">
    <property type="entry name" value="xseB"/>
    <property type="match status" value="1"/>
</dbReference>
<sequence>MNEEPSFEQNMQQLEQIVQQLEQGNVPLEAALEQFQAGVKLSRELQATLNNAEQKLTKVMNDDNQEVPFDRDDGQ</sequence>
<dbReference type="PIRSF" id="PIRSF006488">
    <property type="entry name" value="Exonuc_VII_S"/>
    <property type="match status" value="1"/>
</dbReference>
<keyword evidence="5 6" id="KW-0269">Exonuclease</keyword>
<accession>A0ABU8SKY1</accession>
<dbReference type="RefSeq" id="WP_339960374.1">
    <property type="nucleotide sequence ID" value="NZ_JAWMWH010000001.1"/>
</dbReference>
<dbReference type="EC" id="3.1.11.6" evidence="6"/>
<comment type="subunit">
    <text evidence="6">Heterooligomer composed of large and small subunits.</text>
</comment>
<dbReference type="SUPFAM" id="SSF116842">
    <property type="entry name" value="XseB-like"/>
    <property type="match status" value="1"/>
</dbReference>
<dbReference type="EMBL" id="JAWMWH010000001">
    <property type="protein sequence ID" value="MEJ6400565.1"/>
    <property type="molecule type" value="Genomic_DNA"/>
</dbReference>
<dbReference type="HAMAP" id="MF_00337">
    <property type="entry name" value="Exonuc_7_S"/>
    <property type="match status" value="1"/>
</dbReference>
<dbReference type="NCBIfam" id="NF002138">
    <property type="entry name" value="PRK00977.1-2"/>
    <property type="match status" value="1"/>
</dbReference>
<dbReference type="PANTHER" id="PTHR34137:SF1">
    <property type="entry name" value="EXODEOXYRIBONUCLEASE 7 SMALL SUBUNIT"/>
    <property type="match status" value="1"/>
</dbReference>
<reference evidence="7 8" key="1">
    <citation type="submission" date="2023-10" db="EMBL/GenBank/DDBJ databases">
        <title>Nicoliella lavandulae sp. nov. isolated from Lavandula angustifolia flowers.</title>
        <authorList>
            <person name="Alcantara C."/>
            <person name="Zuniga M."/>
            <person name="Landete J.M."/>
            <person name="Monedero V."/>
        </authorList>
    </citation>
    <scope>NUCLEOTIDE SEQUENCE [LARGE SCALE GENOMIC DNA]</scope>
    <source>
        <strain evidence="7 8">Es01</strain>
    </source>
</reference>
<protein>
    <recommendedName>
        <fullName evidence="6">Exodeoxyribonuclease 7 small subunit</fullName>
        <ecNumber evidence="6">3.1.11.6</ecNumber>
    </recommendedName>
    <alternativeName>
        <fullName evidence="6">Exodeoxyribonuclease VII small subunit</fullName>
        <shortName evidence="6">Exonuclease VII small subunit</shortName>
    </alternativeName>
</protein>